<dbReference type="InterPro" id="IPR003694">
    <property type="entry name" value="NAD_synthase"/>
</dbReference>
<comment type="caution">
    <text evidence="13">The sequence shown here is derived from an EMBL/GenBank/DDBJ whole genome shotgun (WGS) entry which is preliminary data.</text>
</comment>
<reference evidence="14" key="1">
    <citation type="journal article" date="2019" name="Int. J. Syst. Evol. Microbiol.">
        <title>The Global Catalogue of Microorganisms (GCM) 10K type strain sequencing project: providing services to taxonomists for standard genome sequencing and annotation.</title>
        <authorList>
            <consortium name="The Broad Institute Genomics Platform"/>
            <consortium name="The Broad Institute Genome Sequencing Center for Infectious Disease"/>
            <person name="Wu L."/>
            <person name="Ma J."/>
        </authorList>
    </citation>
    <scope>NUCLEOTIDE SEQUENCE [LARGE SCALE GENOMIC DNA]</scope>
    <source>
        <strain evidence="14">JCM 16026</strain>
    </source>
</reference>
<evidence type="ECO:0000256" key="4">
    <source>
        <dbReference type="ARBA" id="ARBA00022741"/>
    </source>
</evidence>
<evidence type="ECO:0000256" key="3">
    <source>
        <dbReference type="ARBA" id="ARBA00022723"/>
    </source>
</evidence>
<evidence type="ECO:0000259" key="12">
    <source>
        <dbReference type="Pfam" id="PF02540"/>
    </source>
</evidence>
<evidence type="ECO:0000313" key="14">
    <source>
        <dbReference type="Proteomes" id="UP001501599"/>
    </source>
</evidence>
<dbReference type="PANTHER" id="PTHR23090">
    <property type="entry name" value="NH 3 /GLUTAMINE-DEPENDENT NAD + SYNTHETASE"/>
    <property type="match status" value="1"/>
</dbReference>
<dbReference type="RefSeq" id="WP_344344764.1">
    <property type="nucleotide sequence ID" value="NZ_BAAAQT010000008.1"/>
</dbReference>
<evidence type="ECO:0000313" key="13">
    <source>
        <dbReference type="EMBL" id="GAA2176107.1"/>
    </source>
</evidence>
<feature type="domain" description="NAD/GMP synthase" evidence="12">
    <location>
        <begin position="29"/>
        <end position="268"/>
    </location>
</feature>
<feature type="binding site" description="in other chain" evidence="8">
    <location>
        <position position="176"/>
    </location>
    <ligand>
        <name>deamido-NAD(+)</name>
        <dbReference type="ChEBI" id="CHEBI:58437"/>
        <note>ligand shared between two neighboring subunits</note>
    </ligand>
</feature>
<keyword evidence="5 8" id="KW-0067">ATP-binding</keyword>
<comment type="catalytic activity">
    <reaction evidence="8 10">
        <text>deamido-NAD(+) + NH4(+) + ATP = AMP + diphosphate + NAD(+) + H(+)</text>
        <dbReference type="Rhea" id="RHEA:21188"/>
        <dbReference type="ChEBI" id="CHEBI:15378"/>
        <dbReference type="ChEBI" id="CHEBI:28938"/>
        <dbReference type="ChEBI" id="CHEBI:30616"/>
        <dbReference type="ChEBI" id="CHEBI:33019"/>
        <dbReference type="ChEBI" id="CHEBI:57540"/>
        <dbReference type="ChEBI" id="CHEBI:58437"/>
        <dbReference type="ChEBI" id="CHEBI:456215"/>
        <dbReference type="EC" id="6.3.1.5"/>
    </reaction>
</comment>
<dbReference type="PANTHER" id="PTHR23090:SF7">
    <property type="entry name" value="NH(3)-DEPENDENT NAD(+) SYNTHETASE"/>
    <property type="match status" value="1"/>
</dbReference>
<dbReference type="Gene3D" id="3.40.50.620">
    <property type="entry name" value="HUPs"/>
    <property type="match status" value="1"/>
</dbReference>
<keyword evidence="6 8" id="KW-0460">Magnesium</keyword>
<proteinExistence type="inferred from homology"/>
<evidence type="ECO:0000256" key="2">
    <source>
        <dbReference type="ARBA" id="ARBA00022598"/>
    </source>
</evidence>
<organism evidence="13 14">
    <name type="scientific">Agrococcus versicolor</name>
    <dbReference type="NCBI Taxonomy" id="501482"/>
    <lineage>
        <taxon>Bacteria</taxon>
        <taxon>Bacillati</taxon>
        <taxon>Actinomycetota</taxon>
        <taxon>Actinomycetes</taxon>
        <taxon>Micrococcales</taxon>
        <taxon>Microbacteriaceae</taxon>
        <taxon>Agrococcus</taxon>
    </lineage>
</organism>
<feature type="binding site" evidence="8">
    <location>
        <position position="57"/>
    </location>
    <ligand>
        <name>Mg(2+)</name>
        <dbReference type="ChEBI" id="CHEBI:18420"/>
    </ligand>
</feature>
<comment type="pathway">
    <text evidence="8">Cofactor biosynthesis; NAD(+) biosynthesis; NAD(+) from deamido-NAD(+) (ammonia route): step 1/1.</text>
</comment>
<keyword evidence="7 8" id="KW-0520">NAD</keyword>
<accession>A0ABP5MNC6</accession>
<keyword evidence="14" id="KW-1185">Reference proteome</keyword>
<name>A0ABP5MNC6_9MICO</name>
<evidence type="ECO:0000256" key="5">
    <source>
        <dbReference type="ARBA" id="ARBA00022840"/>
    </source>
</evidence>
<dbReference type="Proteomes" id="UP001501599">
    <property type="component" value="Unassembled WGS sequence"/>
</dbReference>
<feature type="region of interest" description="Disordered" evidence="11">
    <location>
        <begin position="257"/>
        <end position="278"/>
    </location>
</feature>
<feature type="binding site" evidence="8">
    <location>
        <position position="183"/>
    </location>
    <ligand>
        <name>deamido-NAD(+)</name>
        <dbReference type="ChEBI" id="CHEBI:58437"/>
        <note>ligand shared between two neighboring subunits</note>
    </ligand>
</feature>
<feature type="binding site" evidence="8">
    <location>
        <position position="192"/>
    </location>
    <ligand>
        <name>ATP</name>
        <dbReference type="ChEBI" id="CHEBI:30616"/>
    </ligand>
</feature>
<comment type="function">
    <text evidence="8">Catalyzes the ATP-dependent amidation of deamido-NAD to form NAD. Uses ammonia as a nitrogen source.</text>
</comment>
<feature type="binding site" description="in other chain" evidence="8">
    <location>
        <position position="143"/>
    </location>
    <ligand>
        <name>deamido-NAD(+)</name>
        <dbReference type="ChEBI" id="CHEBI:58437"/>
        <note>ligand shared between two neighboring subunits</note>
    </ligand>
</feature>
<dbReference type="HAMAP" id="MF_00193">
    <property type="entry name" value="NadE_ammonia_dep"/>
    <property type="match status" value="1"/>
</dbReference>
<dbReference type="SUPFAM" id="SSF52402">
    <property type="entry name" value="Adenine nucleotide alpha hydrolases-like"/>
    <property type="match status" value="1"/>
</dbReference>
<comment type="subunit">
    <text evidence="8">Homodimer.</text>
</comment>
<gene>
    <name evidence="8 13" type="primary">nadE</name>
    <name evidence="13" type="ORF">GCM10009846_28580</name>
</gene>
<sequence>MADREATDRQRAIGAALHVEAPIDPAEQIERRVAFLRDYAVAAGASGFVLGISGGQDSTLAGRLCALAVAALREEGRQARLVGVRLPYRVQADEEDAQQASAFVEPDEMVTVDVQPGVEGVVQAMAVGGVDLDDFTRGNVKARMRMVVQYALAGRDGLLVVGTDHAAEAVTGFFTKHGDGAADVTPLTGLTKGQGRVLLRHLGAPERLASKPPTADLLDDAPGQTDETELGLTYDDIDAYLEGREVSRDVAERIEHRYETSRHKRHLPASPSDAWWRE</sequence>
<dbReference type="EMBL" id="BAAAQT010000008">
    <property type="protein sequence ID" value="GAA2176107.1"/>
    <property type="molecule type" value="Genomic_DNA"/>
</dbReference>
<evidence type="ECO:0000256" key="9">
    <source>
        <dbReference type="RuleBase" id="RU003811"/>
    </source>
</evidence>
<dbReference type="InterPro" id="IPR014729">
    <property type="entry name" value="Rossmann-like_a/b/a_fold"/>
</dbReference>
<dbReference type="Pfam" id="PF02540">
    <property type="entry name" value="NAD_synthase"/>
    <property type="match status" value="1"/>
</dbReference>
<evidence type="ECO:0000256" key="10">
    <source>
        <dbReference type="RuleBase" id="RU003812"/>
    </source>
</evidence>
<protein>
    <recommendedName>
        <fullName evidence="8 10">NH(3)-dependent NAD(+) synthetase</fullName>
        <ecNumber evidence="8 10">6.3.1.5</ecNumber>
    </recommendedName>
</protein>
<dbReference type="InterPro" id="IPR022926">
    <property type="entry name" value="NH(3)-dep_NAD(+)_synth"/>
</dbReference>
<evidence type="ECO:0000256" key="1">
    <source>
        <dbReference type="ARBA" id="ARBA00005859"/>
    </source>
</evidence>
<feature type="binding site" evidence="8">
    <location>
        <begin position="51"/>
        <end position="58"/>
    </location>
    <ligand>
        <name>ATP</name>
        <dbReference type="ChEBI" id="CHEBI:30616"/>
    </ligand>
</feature>
<dbReference type="NCBIfam" id="NF001979">
    <property type="entry name" value="PRK00768.1"/>
    <property type="match status" value="1"/>
</dbReference>
<evidence type="ECO:0000256" key="8">
    <source>
        <dbReference type="HAMAP-Rule" id="MF_00193"/>
    </source>
</evidence>
<dbReference type="CDD" id="cd00553">
    <property type="entry name" value="NAD_synthase"/>
    <property type="match status" value="1"/>
</dbReference>
<dbReference type="InterPro" id="IPR022310">
    <property type="entry name" value="NAD/GMP_synthase"/>
</dbReference>
<dbReference type="NCBIfam" id="TIGR00552">
    <property type="entry name" value="nadE"/>
    <property type="match status" value="1"/>
</dbReference>
<feature type="binding site" evidence="8">
    <location>
        <position position="163"/>
    </location>
    <ligand>
        <name>ATP</name>
        <dbReference type="ChEBI" id="CHEBI:30616"/>
    </ligand>
</feature>
<comment type="similarity">
    <text evidence="1 8 9">Belongs to the NAD synthetase family.</text>
</comment>
<keyword evidence="2 8" id="KW-0436">Ligase</keyword>
<dbReference type="EC" id="6.3.1.5" evidence="8 10"/>
<feature type="binding site" evidence="8">
    <location>
        <position position="168"/>
    </location>
    <ligand>
        <name>Mg(2+)</name>
        <dbReference type="ChEBI" id="CHEBI:18420"/>
    </ligand>
</feature>
<feature type="binding site" evidence="8">
    <location>
        <position position="214"/>
    </location>
    <ligand>
        <name>ATP</name>
        <dbReference type="ChEBI" id="CHEBI:30616"/>
    </ligand>
</feature>
<evidence type="ECO:0000256" key="11">
    <source>
        <dbReference type="SAM" id="MobiDB-lite"/>
    </source>
</evidence>
<feature type="binding site" description="in other chain" evidence="8">
    <location>
        <begin position="263"/>
        <end position="264"/>
    </location>
    <ligand>
        <name>deamido-NAD(+)</name>
        <dbReference type="ChEBI" id="CHEBI:58437"/>
        <note>ligand shared between two neighboring subunits</note>
    </ligand>
</feature>
<keyword evidence="4 8" id="KW-0547">Nucleotide-binding</keyword>
<evidence type="ECO:0000256" key="7">
    <source>
        <dbReference type="ARBA" id="ARBA00023027"/>
    </source>
</evidence>
<keyword evidence="3 8" id="KW-0479">Metal-binding</keyword>
<evidence type="ECO:0000256" key="6">
    <source>
        <dbReference type="ARBA" id="ARBA00022842"/>
    </source>
</evidence>